<comment type="caution">
    <text evidence="1">The sequence shown here is derived from an EMBL/GenBank/DDBJ whole genome shotgun (WGS) entry which is preliminary data.</text>
</comment>
<gene>
    <name evidence="1" type="ORF">BET10_17980</name>
</gene>
<dbReference type="EMBL" id="MKJU01000030">
    <property type="protein sequence ID" value="OHU88718.1"/>
    <property type="molecule type" value="Genomic_DNA"/>
</dbReference>
<dbReference type="InterPro" id="IPR012902">
    <property type="entry name" value="N_methyl_site"/>
</dbReference>
<sequence>MRVKGFSIVELLIALFIGTLILGGVVATYVSMKVTTRDTLAIGEMQETGRLALSILARDIEQVGFWGTFYEAGFSEENVTMAESVGNPRGDCFGGINNGSFPDRAPSNFRSIYAAVATDNTLNCISNAKKSTEAVQLKFLEGNQLPNVAAMQTNRYYFIADQEQAIFTSGQQRTALPTVNSTLWPYSHHVYYVSEQQVTLRDQTITIPVLSRRRLTVNGGMISETVMEGVEDLRLVFGLDTNADNRVDSYRSTEDMTAADWERLNGILTVQLFILVRALEPDPDLKLANQTYILGSDPDKRVHTFNDNFRRTVFSTTIRLNNMGSILWRL</sequence>
<dbReference type="Pfam" id="PF16074">
    <property type="entry name" value="PilW"/>
    <property type="match status" value="1"/>
</dbReference>
<dbReference type="STRING" id="1859457.BET10_17980"/>
<dbReference type="OrthoDB" id="5296662at2"/>
<dbReference type="InterPro" id="IPR032092">
    <property type="entry name" value="PilW"/>
</dbReference>
<dbReference type="GO" id="GO:0043683">
    <property type="term" value="P:type IV pilus assembly"/>
    <property type="evidence" value="ECO:0007669"/>
    <property type="project" value="InterPro"/>
</dbReference>
<dbReference type="Proteomes" id="UP000179786">
    <property type="component" value="Unassembled WGS sequence"/>
</dbReference>
<proteinExistence type="predicted"/>
<evidence type="ECO:0000313" key="1">
    <source>
        <dbReference type="EMBL" id="OHU88718.1"/>
    </source>
</evidence>
<evidence type="ECO:0000313" key="2">
    <source>
        <dbReference type="Proteomes" id="UP000179786"/>
    </source>
</evidence>
<dbReference type="Pfam" id="PF07963">
    <property type="entry name" value="N_methyl"/>
    <property type="match status" value="1"/>
</dbReference>
<keyword evidence="2" id="KW-1185">Reference proteome</keyword>
<reference evidence="1 2" key="1">
    <citation type="submission" date="2016-09" db="EMBL/GenBank/DDBJ databases">
        <title>Pseudoalteromonas amylolytica sp. nov., isolated from the surface seawater.</title>
        <authorList>
            <person name="Wu Y.-H."/>
            <person name="Cheng H."/>
            <person name="Jin X.-B."/>
            <person name="Wang C.-S."/>
            <person name="Xu X.-W."/>
        </authorList>
    </citation>
    <scope>NUCLEOTIDE SEQUENCE [LARGE SCALE GENOMIC DNA]</scope>
    <source>
        <strain evidence="1 2">JW1</strain>
    </source>
</reference>
<dbReference type="AlphaFoldDB" id="A0A1S1MUT9"/>
<accession>A0A1S1MUT9</accession>
<protein>
    <submittedName>
        <fullName evidence="1">Pilus assembly protein PilW</fullName>
    </submittedName>
</protein>
<name>A0A1S1MUT9_9GAMM</name>
<organism evidence="1 2">
    <name type="scientific">Pseudoalteromonas amylolytica</name>
    <dbReference type="NCBI Taxonomy" id="1859457"/>
    <lineage>
        <taxon>Bacteria</taxon>
        <taxon>Pseudomonadati</taxon>
        <taxon>Pseudomonadota</taxon>
        <taxon>Gammaproteobacteria</taxon>
        <taxon>Alteromonadales</taxon>
        <taxon>Pseudoalteromonadaceae</taxon>
        <taxon>Pseudoalteromonas</taxon>
    </lineage>
</organism>
<dbReference type="RefSeq" id="WP_070986630.1">
    <property type="nucleotide sequence ID" value="NZ_MKJU01000030.1"/>
</dbReference>